<reference evidence="5" key="3">
    <citation type="submission" date="2023-04" db="EMBL/GenBank/DDBJ databases">
        <title>Complete genome sequence of a phthalic acid esters degrading bacterial strain.</title>
        <authorList>
            <person name="Weng L."/>
            <person name="Jia Y."/>
            <person name="Ren L."/>
        </authorList>
    </citation>
    <scope>NUCLEOTIDE SEQUENCE</scope>
    <source>
        <strain evidence="5">RL-LY01</strain>
    </source>
</reference>
<dbReference type="PANTHER" id="PTHR43212:SF3">
    <property type="entry name" value="QUERCETIN 2,3-DIOXYGENASE"/>
    <property type="match status" value="1"/>
</dbReference>
<evidence type="ECO:0000313" key="5">
    <source>
        <dbReference type="EMBL" id="WFP23330.1"/>
    </source>
</evidence>
<dbReference type="Pfam" id="PF02678">
    <property type="entry name" value="Pirin"/>
    <property type="match status" value="1"/>
</dbReference>
<evidence type="ECO:0000313" key="7">
    <source>
        <dbReference type="Proteomes" id="UP001213504"/>
    </source>
</evidence>
<evidence type="ECO:0000313" key="4">
    <source>
        <dbReference type="EMBL" id="MDF6103788.1"/>
    </source>
</evidence>
<organism evidence="5 7">
    <name type="scientific">Gordonia hongkongensis</name>
    <dbReference type="NCBI Taxonomy" id="1701090"/>
    <lineage>
        <taxon>Bacteria</taxon>
        <taxon>Bacillati</taxon>
        <taxon>Actinomycetota</taxon>
        <taxon>Actinomycetes</taxon>
        <taxon>Mycobacteriales</taxon>
        <taxon>Gordoniaceae</taxon>
        <taxon>Gordonia</taxon>
    </lineage>
</organism>
<reference evidence="4" key="2">
    <citation type="submission" date="2022-01" db="EMBL/GenBank/DDBJ databases">
        <authorList>
            <person name="Sanchez-Suarez J."/>
            <person name="Villamil L."/>
            <person name="Diaz L.E."/>
        </authorList>
    </citation>
    <scope>NUCLEOTIDE SEQUENCE</scope>
    <source>
        <strain evidence="4">EUFUS-Z928</strain>
    </source>
</reference>
<dbReference type="PANTHER" id="PTHR43212">
    <property type="entry name" value="QUERCETIN 2,3-DIOXYGENASE"/>
    <property type="match status" value="1"/>
</dbReference>
<feature type="domain" description="Pirin N-terminal" evidence="3">
    <location>
        <begin position="21"/>
        <end position="132"/>
    </location>
</feature>
<dbReference type="InterPro" id="IPR011051">
    <property type="entry name" value="RmlC_Cupin_sf"/>
</dbReference>
<dbReference type="EMBL" id="JAKJLQ010000031">
    <property type="protein sequence ID" value="MDF6103788.1"/>
    <property type="molecule type" value="Genomic_DNA"/>
</dbReference>
<dbReference type="Proteomes" id="UP001152308">
    <property type="component" value="Unassembled WGS sequence"/>
</dbReference>
<dbReference type="InterPro" id="IPR012093">
    <property type="entry name" value="Pirin"/>
</dbReference>
<gene>
    <name evidence="4" type="ORF">L2299_22400</name>
    <name evidence="5" type="ORF">P9A14_14230</name>
</gene>
<dbReference type="InterPro" id="IPR003829">
    <property type="entry name" value="Pirin_N_dom"/>
</dbReference>
<dbReference type="Proteomes" id="UP001213504">
    <property type="component" value="Chromosome"/>
</dbReference>
<evidence type="ECO:0000259" key="3">
    <source>
        <dbReference type="Pfam" id="PF02678"/>
    </source>
</evidence>
<proteinExistence type="inferred from homology"/>
<dbReference type="RefSeq" id="WP_068972548.1">
    <property type="nucleotide sequence ID" value="NZ_CP121270.1"/>
</dbReference>
<dbReference type="Gene3D" id="2.60.120.10">
    <property type="entry name" value="Jelly Rolls"/>
    <property type="match status" value="2"/>
</dbReference>
<accession>A0AAX3T2H6</accession>
<protein>
    <submittedName>
        <fullName evidence="5">Pirin family protein</fullName>
    </submittedName>
</protein>
<dbReference type="SUPFAM" id="SSF51182">
    <property type="entry name" value="RmlC-like cupins"/>
    <property type="match status" value="1"/>
</dbReference>
<evidence type="ECO:0000313" key="6">
    <source>
        <dbReference type="Proteomes" id="UP001152308"/>
    </source>
</evidence>
<comment type="similarity">
    <text evidence="1 2">Belongs to the pirin family.</text>
</comment>
<evidence type="ECO:0000256" key="2">
    <source>
        <dbReference type="RuleBase" id="RU003457"/>
    </source>
</evidence>
<sequence length="255" mass="27321">MSEPSIRTVPSRQVIPGTERHIFRSGWLDSRQSFPVTGNFDLAANAHGVLLVHNDDRVDAGEGFDAHFHRDAEIITWVLEGAVAHRDSFGNTGTITPGVAQRMSAGRGITHTEANASRRSENRDLRVVQMWVAPEHGGGEPGYAERDFSADLATGGLVTVVSGRPEHAGTDAISIGNPFAALHVARIGSGQSVALPPAPYGHLYVARGGVELDDGIRLVEGDALRTIDEGAVGVTATSEAEILFWEMHTTFNRDL</sequence>
<evidence type="ECO:0000256" key="1">
    <source>
        <dbReference type="ARBA" id="ARBA00008416"/>
    </source>
</evidence>
<reference evidence="4" key="1">
    <citation type="journal article" date="2022" name="Data Brief">
        <title>Draft genome sequence data of Gordonia hongkongensis strain EUFUS-Z928 isolated from the octocoral Eunicea fusca.</title>
        <authorList>
            <person name="Sanchez-Suarez J."/>
            <person name="Diaz L."/>
            <person name="Melo-Bolivar J."/>
            <person name="Villamil L."/>
        </authorList>
    </citation>
    <scope>NUCLEOTIDE SEQUENCE</scope>
    <source>
        <strain evidence="4">EUFUS-Z928</strain>
    </source>
</reference>
<dbReference type="AlphaFoldDB" id="A0AAX3T2H6"/>
<name>A0AAX3T2H6_9ACTN</name>
<keyword evidence="6" id="KW-1185">Reference proteome</keyword>
<dbReference type="InterPro" id="IPR014710">
    <property type="entry name" value="RmlC-like_jellyroll"/>
</dbReference>
<dbReference type="EMBL" id="CP121270">
    <property type="protein sequence ID" value="WFP23330.1"/>
    <property type="molecule type" value="Genomic_DNA"/>
</dbReference>